<dbReference type="Gene3D" id="3.30.560.10">
    <property type="entry name" value="Glucose Oxidase, domain 3"/>
    <property type="match status" value="1"/>
</dbReference>
<keyword evidence="5" id="KW-0560">Oxidoreductase</keyword>
<dbReference type="InterPro" id="IPR012132">
    <property type="entry name" value="GMC_OxRdtase"/>
</dbReference>
<organism evidence="7 8">
    <name type="scientific">Cryphonectria parasitica (strain ATCC 38755 / EP155)</name>
    <dbReference type="NCBI Taxonomy" id="660469"/>
    <lineage>
        <taxon>Eukaryota</taxon>
        <taxon>Fungi</taxon>
        <taxon>Dikarya</taxon>
        <taxon>Ascomycota</taxon>
        <taxon>Pezizomycotina</taxon>
        <taxon>Sordariomycetes</taxon>
        <taxon>Sordariomycetidae</taxon>
        <taxon>Diaporthales</taxon>
        <taxon>Cryphonectriaceae</taxon>
        <taxon>Cryphonectria-Endothia species complex</taxon>
        <taxon>Cryphonectria</taxon>
    </lineage>
</organism>
<dbReference type="GO" id="GO:0050660">
    <property type="term" value="F:flavin adenine dinucleotide binding"/>
    <property type="evidence" value="ECO:0007669"/>
    <property type="project" value="InterPro"/>
</dbReference>
<comment type="caution">
    <text evidence="7">The sequence shown here is derived from an EMBL/GenBank/DDBJ whole genome shotgun (WGS) entry which is preliminary data.</text>
</comment>
<evidence type="ECO:0000259" key="6">
    <source>
        <dbReference type="Pfam" id="PF05199"/>
    </source>
</evidence>
<dbReference type="AlphaFoldDB" id="A0A9P4XWS9"/>
<keyword evidence="4" id="KW-0274">FAD</keyword>
<feature type="non-terminal residue" evidence="7">
    <location>
        <position position="1"/>
    </location>
</feature>
<accession>A0A9P4XWS9</accession>
<dbReference type="OrthoDB" id="269227at2759"/>
<sequence>PVAEFIGESYPTVLEAIFWPLMPLSRGHVHINSSDPFQNQIIVPRFLTDEFDQQVAVAISRRAGTLFSSKPWAAIVADAYYAPALGPNSTDAEYLAWYESTSYGASHWVGSTAMLPRELGGVVDPELRVYGTHNLRVVDAGIFPIELTSHTMACLYSVAQKAASIILKTAS</sequence>
<evidence type="ECO:0000313" key="7">
    <source>
        <dbReference type="EMBL" id="KAF3762744.1"/>
    </source>
</evidence>
<dbReference type="Gene3D" id="3.50.50.60">
    <property type="entry name" value="FAD/NAD(P)-binding domain"/>
    <property type="match status" value="1"/>
</dbReference>
<dbReference type="PANTHER" id="PTHR11552:SF201">
    <property type="entry name" value="GLUCOSE-METHANOL-CHOLINE OXIDOREDUCTASE N-TERMINAL DOMAIN-CONTAINING PROTEIN"/>
    <property type="match status" value="1"/>
</dbReference>
<dbReference type="GO" id="GO:0016614">
    <property type="term" value="F:oxidoreductase activity, acting on CH-OH group of donors"/>
    <property type="evidence" value="ECO:0007669"/>
    <property type="project" value="InterPro"/>
</dbReference>
<dbReference type="PANTHER" id="PTHR11552">
    <property type="entry name" value="GLUCOSE-METHANOL-CHOLINE GMC OXIDOREDUCTASE"/>
    <property type="match status" value="1"/>
</dbReference>
<name>A0A9P4XWS9_CRYP1</name>
<dbReference type="GeneID" id="63834773"/>
<dbReference type="SUPFAM" id="SSF54373">
    <property type="entry name" value="FAD-linked reductases, C-terminal domain"/>
    <property type="match status" value="1"/>
</dbReference>
<keyword evidence="8" id="KW-1185">Reference proteome</keyword>
<keyword evidence="3" id="KW-0285">Flavoprotein</keyword>
<dbReference type="RefSeq" id="XP_040773723.1">
    <property type="nucleotide sequence ID" value="XM_040917644.1"/>
</dbReference>
<comment type="cofactor">
    <cofactor evidence="1">
        <name>FAD</name>
        <dbReference type="ChEBI" id="CHEBI:57692"/>
    </cofactor>
</comment>
<feature type="domain" description="Glucose-methanol-choline oxidoreductase C-terminal" evidence="6">
    <location>
        <begin position="23"/>
        <end position="159"/>
    </location>
</feature>
<evidence type="ECO:0000313" key="8">
    <source>
        <dbReference type="Proteomes" id="UP000803844"/>
    </source>
</evidence>
<proteinExistence type="inferred from homology"/>
<evidence type="ECO:0000256" key="3">
    <source>
        <dbReference type="ARBA" id="ARBA00022630"/>
    </source>
</evidence>
<gene>
    <name evidence="7" type="ORF">M406DRAFT_264196</name>
</gene>
<dbReference type="InterPro" id="IPR036188">
    <property type="entry name" value="FAD/NAD-bd_sf"/>
</dbReference>
<dbReference type="SUPFAM" id="SSF51905">
    <property type="entry name" value="FAD/NAD(P)-binding domain"/>
    <property type="match status" value="1"/>
</dbReference>
<reference evidence="7" key="1">
    <citation type="journal article" date="2020" name="Phytopathology">
        <title>Genome sequence of the chestnut blight fungus Cryphonectria parasitica EP155: A fundamental resource for an archetypical invasive plant pathogen.</title>
        <authorList>
            <person name="Crouch J.A."/>
            <person name="Dawe A."/>
            <person name="Aerts A."/>
            <person name="Barry K."/>
            <person name="Churchill A.C.L."/>
            <person name="Grimwood J."/>
            <person name="Hillman B."/>
            <person name="Milgroom M.G."/>
            <person name="Pangilinan J."/>
            <person name="Smith M."/>
            <person name="Salamov A."/>
            <person name="Schmutz J."/>
            <person name="Yadav J."/>
            <person name="Grigoriev I.V."/>
            <person name="Nuss D."/>
        </authorList>
    </citation>
    <scope>NUCLEOTIDE SEQUENCE</scope>
    <source>
        <strain evidence="7">EP155</strain>
    </source>
</reference>
<comment type="similarity">
    <text evidence="2">Belongs to the GMC oxidoreductase family.</text>
</comment>
<dbReference type="InterPro" id="IPR007867">
    <property type="entry name" value="GMC_OxRtase_C"/>
</dbReference>
<dbReference type="Proteomes" id="UP000803844">
    <property type="component" value="Unassembled WGS sequence"/>
</dbReference>
<evidence type="ECO:0000256" key="4">
    <source>
        <dbReference type="ARBA" id="ARBA00022827"/>
    </source>
</evidence>
<evidence type="ECO:0000256" key="1">
    <source>
        <dbReference type="ARBA" id="ARBA00001974"/>
    </source>
</evidence>
<dbReference type="Pfam" id="PF05199">
    <property type="entry name" value="GMC_oxred_C"/>
    <property type="match status" value="1"/>
</dbReference>
<dbReference type="EMBL" id="MU032350">
    <property type="protein sequence ID" value="KAF3762744.1"/>
    <property type="molecule type" value="Genomic_DNA"/>
</dbReference>
<evidence type="ECO:0000256" key="5">
    <source>
        <dbReference type="ARBA" id="ARBA00023002"/>
    </source>
</evidence>
<protein>
    <submittedName>
        <fullName evidence="7">FAD-linked reductase</fullName>
    </submittedName>
</protein>
<evidence type="ECO:0000256" key="2">
    <source>
        <dbReference type="ARBA" id="ARBA00010790"/>
    </source>
</evidence>